<dbReference type="InterPro" id="IPR045739">
    <property type="entry name" value="ACT_dom_pair"/>
</dbReference>
<dbReference type="PANTHER" id="PTHR40099:SF1">
    <property type="entry name" value="ACETOLACTATE SYNTHASE, SMALL SUBUNIT"/>
    <property type="match status" value="1"/>
</dbReference>
<dbReference type="SUPFAM" id="SSF55021">
    <property type="entry name" value="ACT-like"/>
    <property type="match status" value="2"/>
</dbReference>
<feature type="domain" description="ACT" evidence="1">
    <location>
        <begin position="1"/>
        <end position="138"/>
    </location>
</feature>
<dbReference type="PANTHER" id="PTHR40099">
    <property type="entry name" value="ACETOLACTATE SYNTHASE, SMALL SUBUNIT"/>
    <property type="match status" value="1"/>
</dbReference>
<accession>X1IAY9</accession>
<dbReference type="Pfam" id="PF19571">
    <property type="entry name" value="ACT_8"/>
    <property type="match status" value="1"/>
</dbReference>
<sequence length="141" mass="16464">MKLKQISVFLPNEPRQLANFFEFLMENKIYIRSITVVETEDYGLLLLLVKPYEKCVELLEDNDYMHSVTEVIAVRLTDNISQLYNIAKTLGDNKVNIEYLYTFAEKSSEPRTMTVLRLDDNENGIEVLKKNGFDVVEDFEQ</sequence>
<dbReference type="AlphaFoldDB" id="X1IAY9"/>
<dbReference type="EMBL" id="BARU01031732">
    <property type="protein sequence ID" value="GAH63269.1"/>
    <property type="molecule type" value="Genomic_DNA"/>
</dbReference>
<dbReference type="Gene3D" id="3.30.2130.10">
    <property type="entry name" value="VC0802-like"/>
    <property type="match status" value="1"/>
</dbReference>
<reference evidence="2" key="1">
    <citation type="journal article" date="2014" name="Front. Microbiol.">
        <title>High frequency of phylogenetically diverse reductive dehalogenase-homologous genes in deep subseafloor sedimentary metagenomes.</title>
        <authorList>
            <person name="Kawai M."/>
            <person name="Futagami T."/>
            <person name="Toyoda A."/>
            <person name="Takaki Y."/>
            <person name="Nishi S."/>
            <person name="Hori S."/>
            <person name="Arai W."/>
            <person name="Tsubouchi T."/>
            <person name="Morono Y."/>
            <person name="Uchiyama I."/>
            <person name="Ito T."/>
            <person name="Fujiyama A."/>
            <person name="Inagaki F."/>
            <person name="Takami H."/>
        </authorList>
    </citation>
    <scope>NUCLEOTIDE SEQUENCE</scope>
    <source>
        <strain evidence="2">Expedition CK06-06</strain>
    </source>
</reference>
<evidence type="ECO:0000259" key="1">
    <source>
        <dbReference type="Pfam" id="PF19571"/>
    </source>
</evidence>
<protein>
    <recommendedName>
        <fullName evidence="1">ACT domain-containing protein</fullName>
    </recommendedName>
</protein>
<gene>
    <name evidence="2" type="ORF">S03H2_50148</name>
</gene>
<proteinExistence type="predicted"/>
<dbReference type="CDD" id="cd04882">
    <property type="entry name" value="ACT_Bt0572_2"/>
    <property type="match status" value="1"/>
</dbReference>
<dbReference type="InterPro" id="IPR045865">
    <property type="entry name" value="ACT-like_dom_sf"/>
</dbReference>
<name>X1IAY9_9ZZZZ</name>
<evidence type="ECO:0000313" key="2">
    <source>
        <dbReference type="EMBL" id="GAH63269.1"/>
    </source>
</evidence>
<organism evidence="2">
    <name type="scientific">marine sediment metagenome</name>
    <dbReference type="NCBI Taxonomy" id="412755"/>
    <lineage>
        <taxon>unclassified sequences</taxon>
        <taxon>metagenomes</taxon>
        <taxon>ecological metagenomes</taxon>
    </lineage>
</organism>
<comment type="caution">
    <text evidence="2">The sequence shown here is derived from an EMBL/GenBank/DDBJ whole genome shotgun (WGS) entry which is preliminary data.</text>
</comment>